<sequence length="112" mass="12795">MNDRAPLTRLDLLRFLERVQLGDLERTRTWIADEERRQTEQHRGEQARPPAPDWTIEQGLDGRAAVYVHAGGCHMAGKRSRGIPREQARQALYEQVDACPHCRPDNALGVLE</sequence>
<gene>
    <name evidence="2" type="ORF">A7J05_23120</name>
</gene>
<dbReference type="Pfam" id="PF19746">
    <property type="entry name" value="DUF6233"/>
    <property type="match status" value="1"/>
</dbReference>
<dbReference type="EMBL" id="CP015588">
    <property type="protein sequence ID" value="APY88194.1"/>
    <property type="molecule type" value="Genomic_DNA"/>
</dbReference>
<proteinExistence type="predicted"/>
<accession>A0ABN4VNU7</accession>
<dbReference type="RefSeq" id="WP_076686149.1">
    <property type="nucleotide sequence ID" value="NZ_CP015588.1"/>
</dbReference>
<feature type="compositionally biased region" description="Basic and acidic residues" evidence="1">
    <location>
        <begin position="31"/>
        <end position="46"/>
    </location>
</feature>
<dbReference type="Proteomes" id="UP000187191">
    <property type="component" value="Chromosome"/>
</dbReference>
<evidence type="ECO:0000256" key="1">
    <source>
        <dbReference type="SAM" id="MobiDB-lite"/>
    </source>
</evidence>
<reference evidence="2 3" key="1">
    <citation type="submission" date="2016-05" db="EMBL/GenBank/DDBJ databases">
        <authorList>
            <person name="Gu J."/>
        </authorList>
    </citation>
    <scope>NUCLEOTIDE SEQUENCE [LARGE SCALE GENOMIC DNA]</scope>
    <source>
        <strain evidence="2 3">ACCC40021</strain>
    </source>
</reference>
<name>A0ABN4VNU7_9ACTN</name>
<feature type="region of interest" description="Disordered" evidence="1">
    <location>
        <begin position="31"/>
        <end position="53"/>
    </location>
</feature>
<protein>
    <recommendedName>
        <fullName evidence="4">HNH endonuclease</fullName>
    </recommendedName>
</protein>
<dbReference type="InterPro" id="IPR046200">
    <property type="entry name" value="DUF6233"/>
</dbReference>
<keyword evidence="3" id="KW-1185">Reference proteome</keyword>
<evidence type="ECO:0000313" key="3">
    <source>
        <dbReference type="Proteomes" id="UP000187191"/>
    </source>
</evidence>
<evidence type="ECO:0000313" key="2">
    <source>
        <dbReference type="EMBL" id="APY88194.1"/>
    </source>
</evidence>
<evidence type="ECO:0008006" key="4">
    <source>
        <dbReference type="Google" id="ProtNLM"/>
    </source>
</evidence>
<organism evidence="2 3">
    <name type="scientific">Streptomyces alfalfae</name>
    <dbReference type="NCBI Taxonomy" id="1642299"/>
    <lineage>
        <taxon>Bacteria</taxon>
        <taxon>Bacillati</taxon>
        <taxon>Actinomycetota</taxon>
        <taxon>Actinomycetes</taxon>
        <taxon>Kitasatosporales</taxon>
        <taxon>Streptomycetaceae</taxon>
        <taxon>Streptomyces</taxon>
    </lineage>
</organism>